<dbReference type="CDD" id="cd00609">
    <property type="entry name" value="AAT_like"/>
    <property type="match status" value="1"/>
</dbReference>
<dbReference type="EMBL" id="KC223379">
    <property type="protein sequence ID" value="AQT27188.1"/>
    <property type="molecule type" value="mRNA"/>
</dbReference>
<feature type="domain" description="Aminotransferase class I/classII large" evidence="11">
    <location>
        <begin position="65"/>
        <end position="448"/>
    </location>
</feature>
<evidence type="ECO:0000256" key="3">
    <source>
        <dbReference type="ARBA" id="ARBA00011738"/>
    </source>
</evidence>
<protein>
    <submittedName>
        <fullName evidence="12">Putative kynurenine--oxoglutarate transaminase</fullName>
    </submittedName>
</protein>
<dbReference type="GO" id="GO:0097053">
    <property type="term" value="P:L-kynurenine catabolic process"/>
    <property type="evidence" value="ECO:0007669"/>
    <property type="project" value="UniProtKB-UniPathway"/>
</dbReference>
<dbReference type="InterPro" id="IPR004839">
    <property type="entry name" value="Aminotransferase_I/II_large"/>
</dbReference>
<evidence type="ECO:0000256" key="2">
    <source>
        <dbReference type="ARBA" id="ARBA00007441"/>
    </source>
</evidence>
<accession>A0A1S6KZN2</accession>
<dbReference type="SUPFAM" id="SSF53383">
    <property type="entry name" value="PLP-dependent transferases"/>
    <property type="match status" value="1"/>
</dbReference>
<dbReference type="InterPro" id="IPR015421">
    <property type="entry name" value="PyrdxlP-dep_Trfase_major"/>
</dbReference>
<keyword evidence="7" id="KW-0007">Acetylation</keyword>
<keyword evidence="6" id="KW-0663">Pyridoxal phosphate</keyword>
<evidence type="ECO:0000256" key="8">
    <source>
        <dbReference type="ARBA" id="ARBA00023239"/>
    </source>
</evidence>
<dbReference type="FunFam" id="3.40.640.10:FF:000024">
    <property type="entry name" value="Kynurenine--oxoglutarate transaminase 3"/>
    <property type="match status" value="1"/>
</dbReference>
<dbReference type="PANTHER" id="PTHR43807">
    <property type="entry name" value="FI04487P"/>
    <property type="match status" value="1"/>
</dbReference>
<dbReference type="OrthoDB" id="2414662at2759"/>
<keyword evidence="4" id="KW-0032">Aminotransferase</keyword>
<evidence type="ECO:0000256" key="7">
    <source>
        <dbReference type="ARBA" id="ARBA00022990"/>
    </source>
</evidence>
<dbReference type="GeneID" id="111049003"/>
<dbReference type="PANTHER" id="PTHR43807:SF20">
    <property type="entry name" value="FI04487P"/>
    <property type="match status" value="1"/>
</dbReference>
<evidence type="ECO:0000256" key="10">
    <source>
        <dbReference type="ARBA" id="ARBA00049325"/>
    </source>
</evidence>
<dbReference type="InterPro" id="IPR015424">
    <property type="entry name" value="PyrdxlP-dep_Trfase"/>
</dbReference>
<comment type="cofactor">
    <cofactor evidence="1">
        <name>pyridoxal 5'-phosphate</name>
        <dbReference type="ChEBI" id="CHEBI:597326"/>
    </cofactor>
</comment>
<dbReference type="Pfam" id="PF00155">
    <property type="entry name" value="Aminotran_1_2"/>
    <property type="match status" value="1"/>
</dbReference>
<comment type="catalytic activity">
    <reaction evidence="10">
        <text>an S-substituted L-cysteine + H2O = a thiol + pyruvate + NH4(+)</text>
        <dbReference type="Rhea" id="RHEA:18121"/>
        <dbReference type="ChEBI" id="CHEBI:15361"/>
        <dbReference type="ChEBI" id="CHEBI:15377"/>
        <dbReference type="ChEBI" id="CHEBI:28938"/>
        <dbReference type="ChEBI" id="CHEBI:29256"/>
        <dbReference type="ChEBI" id="CHEBI:58717"/>
        <dbReference type="EC" id="4.4.1.13"/>
    </reaction>
    <physiologicalReaction direction="left-to-right" evidence="10">
        <dbReference type="Rhea" id="RHEA:18122"/>
    </physiologicalReaction>
</comment>
<evidence type="ECO:0000256" key="5">
    <source>
        <dbReference type="ARBA" id="ARBA00022679"/>
    </source>
</evidence>
<comment type="subunit">
    <text evidence="3">Homodimer.</text>
</comment>
<keyword evidence="8" id="KW-0456">Lyase</keyword>
<dbReference type="GO" id="GO:0047804">
    <property type="term" value="F:cysteine-S-conjugate beta-lyase activity"/>
    <property type="evidence" value="ECO:0007669"/>
    <property type="project" value="UniProtKB-EC"/>
</dbReference>
<name>A0A1S6KZN2_NILLU</name>
<evidence type="ECO:0000313" key="12">
    <source>
        <dbReference type="EMBL" id="AQT27188.1"/>
    </source>
</evidence>
<evidence type="ECO:0000256" key="4">
    <source>
        <dbReference type="ARBA" id="ARBA00022576"/>
    </source>
</evidence>
<dbReference type="InterPro" id="IPR051326">
    <property type="entry name" value="Kynurenine-oxoglutarate_AT"/>
</dbReference>
<dbReference type="UniPathway" id="UPA00334">
    <property type="reaction ID" value="UER00726"/>
</dbReference>
<dbReference type="GO" id="GO:0005739">
    <property type="term" value="C:mitochondrion"/>
    <property type="evidence" value="ECO:0007669"/>
    <property type="project" value="TreeGrafter"/>
</dbReference>
<dbReference type="GO" id="GO:0016212">
    <property type="term" value="F:kynurenine-oxoglutarate transaminase activity"/>
    <property type="evidence" value="ECO:0007669"/>
    <property type="project" value="TreeGrafter"/>
</dbReference>
<evidence type="ECO:0000256" key="1">
    <source>
        <dbReference type="ARBA" id="ARBA00001933"/>
    </source>
</evidence>
<evidence type="ECO:0000256" key="9">
    <source>
        <dbReference type="ARBA" id="ARBA00024016"/>
    </source>
</evidence>
<dbReference type="KEGG" id="nlu:111049003"/>
<reference evidence="12" key="1">
    <citation type="submission" date="2012-11" db="EMBL/GenBank/DDBJ databases">
        <authorList>
            <person name="Lucero-Rivera Y.E."/>
            <person name="Tovar-Ramirez D."/>
        </authorList>
    </citation>
    <scope>NUCLEOTIDE SEQUENCE</scope>
</reference>
<dbReference type="Gene3D" id="3.40.640.10">
    <property type="entry name" value="Type I PLP-dependent aspartate aminotransferase-like (Major domain)"/>
    <property type="match status" value="1"/>
</dbReference>
<reference evidence="12" key="2">
    <citation type="journal article" date="2014" name="Insect Mol. Biol.">
        <title>Constructing the major biosynthesis pathways for amino acids in the brown planthopper, Nilaparvata lugens?Stal (Hemiptera: Delphacidae), based on the transcriptome data.</title>
        <authorList>
            <person name="Wan P.J."/>
            <person name="Yang L."/>
            <person name="Wang W.X."/>
            <person name="Fan J.M."/>
            <person name="Fu Q."/>
            <person name="Li G.Q."/>
        </authorList>
    </citation>
    <scope>NUCLEOTIDE SEQUENCE</scope>
</reference>
<dbReference type="GO" id="GO:0030170">
    <property type="term" value="F:pyridoxal phosphate binding"/>
    <property type="evidence" value="ECO:0007669"/>
    <property type="project" value="InterPro"/>
</dbReference>
<dbReference type="RefSeq" id="XP_039288812.1">
    <property type="nucleotide sequence ID" value="XM_039432878.1"/>
</dbReference>
<proteinExistence type="evidence at transcript level"/>
<evidence type="ECO:0000256" key="6">
    <source>
        <dbReference type="ARBA" id="ARBA00022898"/>
    </source>
</evidence>
<evidence type="ECO:0000259" key="11">
    <source>
        <dbReference type="Pfam" id="PF00155"/>
    </source>
</evidence>
<organism evidence="12">
    <name type="scientific">Nilaparvata lugens</name>
    <name type="common">Brown planthopper</name>
    <dbReference type="NCBI Taxonomy" id="108931"/>
    <lineage>
        <taxon>Eukaryota</taxon>
        <taxon>Metazoa</taxon>
        <taxon>Ecdysozoa</taxon>
        <taxon>Arthropoda</taxon>
        <taxon>Hexapoda</taxon>
        <taxon>Insecta</taxon>
        <taxon>Pterygota</taxon>
        <taxon>Neoptera</taxon>
        <taxon>Paraneoptera</taxon>
        <taxon>Hemiptera</taxon>
        <taxon>Auchenorrhyncha</taxon>
        <taxon>Fulgoroidea</taxon>
        <taxon>Delphacidae</taxon>
        <taxon>Delphacinae</taxon>
        <taxon>Nilaparvata</taxon>
    </lineage>
</organism>
<dbReference type="FunFam" id="3.90.1150.10:FF:000021">
    <property type="entry name" value="Kynurenine--oxoglutarate transaminase 3"/>
    <property type="match status" value="1"/>
</dbReference>
<keyword evidence="5" id="KW-0808">Transferase</keyword>
<dbReference type="FunFam" id="3.90.1150.10:FF:000275">
    <property type="entry name" value="kynurenine--oxoglutarate transaminase 1"/>
    <property type="match status" value="1"/>
</dbReference>
<dbReference type="Gene3D" id="3.90.1150.10">
    <property type="entry name" value="Aspartate Aminotransferase, domain 1"/>
    <property type="match status" value="1"/>
</dbReference>
<comment type="similarity">
    <text evidence="2">Belongs to the class-I pyridoxal-phosphate-dependent aminotransferase family.</text>
</comment>
<sequence>MLIADCCFRSLARRLLVSSNLFETVAARKLSSNMSKEKFQLPDRYKTVGNSVWNEFTQLAIEHKPLNLGQGFPDFPAPDYVTKALADVAAGEEALLHQYTRGFGHVRLVNALSKLYSKLIGRPIDAFSEILVTSGAYEALFSSIGGHTRPGDEFIIIEPFFDCYEPMVLAAGGKPVYIPLRPKSTTGNGPTTSADWVLDPDELASKFNSNTKAIILNTPLNPLGKVFTVDELTTIANLCKKWNTLCISDEVYEWMTYKPNKHVRIATLPGMWERTITIGSAGKTFSVTGWKLGWAYGPANLMENLRIVHQNCVYTCPTPIQEAVARSFELEMTRLDSPDCFFNEISAILEPKRDFLVNALTHIGMKPVIPEGGYFVVADWTPLENSVNLSKETDKYKDYRFAKFLTKNISLQGIPVSPFYCEQHKPLASNLIRFCFIKKDENLQKAAKLLRDWKSSKL</sequence>
<comment type="pathway">
    <text evidence="9">Amino-acid degradation; L-kynurenine degradation; kynurenate from L-kynurenine: step 1/2.</text>
</comment>
<dbReference type="AlphaFoldDB" id="A0A1S6KZN2"/>
<dbReference type="InterPro" id="IPR015422">
    <property type="entry name" value="PyrdxlP-dep_Trfase_small"/>
</dbReference>